<dbReference type="Proteomes" id="UP001152885">
    <property type="component" value="Unassembled WGS sequence"/>
</dbReference>
<name>A0A9W4U2H3_9ASCO</name>
<keyword evidence="7" id="KW-1185">Reference proteome</keyword>
<dbReference type="OrthoDB" id="6428749at2759"/>
<dbReference type="PANTHER" id="PTHR46072:SF4">
    <property type="entry name" value="AMIDASE C550.07-RELATED"/>
    <property type="match status" value="1"/>
</dbReference>
<feature type="active site" description="Acyl-ester intermediate" evidence="3">
    <location>
        <position position="261"/>
    </location>
</feature>
<evidence type="ECO:0000256" key="2">
    <source>
        <dbReference type="ARBA" id="ARBA00022801"/>
    </source>
</evidence>
<evidence type="ECO:0000256" key="1">
    <source>
        <dbReference type="ARBA" id="ARBA00009199"/>
    </source>
</evidence>
<evidence type="ECO:0000313" key="6">
    <source>
        <dbReference type="EMBL" id="CAI5760228.1"/>
    </source>
</evidence>
<dbReference type="Gene3D" id="3.90.1300.10">
    <property type="entry name" value="Amidase signature (AS) domain"/>
    <property type="match status" value="1"/>
</dbReference>
<dbReference type="Pfam" id="PF01425">
    <property type="entry name" value="Amidase"/>
    <property type="match status" value="1"/>
</dbReference>
<feature type="active site" description="Charge relay system" evidence="3">
    <location>
        <position position="237"/>
    </location>
</feature>
<dbReference type="PANTHER" id="PTHR46072">
    <property type="entry name" value="AMIDASE-RELATED-RELATED"/>
    <property type="match status" value="1"/>
</dbReference>
<dbReference type="AlphaFoldDB" id="A0A9W4U2H3"/>
<dbReference type="InterPro" id="IPR023631">
    <property type="entry name" value="Amidase_dom"/>
</dbReference>
<dbReference type="InterPro" id="IPR036928">
    <property type="entry name" value="AS_sf"/>
</dbReference>
<comment type="caution">
    <text evidence="6">The sequence shown here is derived from an EMBL/GenBank/DDBJ whole genome shotgun (WGS) entry which is preliminary data.</text>
</comment>
<dbReference type="EMBL" id="CANTUO010000006">
    <property type="protein sequence ID" value="CAI5760228.1"/>
    <property type="molecule type" value="Genomic_DNA"/>
</dbReference>
<evidence type="ECO:0000313" key="7">
    <source>
        <dbReference type="Proteomes" id="UP001152885"/>
    </source>
</evidence>
<feature type="active site" description="Charge relay system" evidence="3">
    <location>
        <position position="162"/>
    </location>
</feature>
<protein>
    <recommendedName>
        <fullName evidence="5">Amidase domain-containing protein</fullName>
    </recommendedName>
</protein>
<dbReference type="PIRSF" id="PIRSF001221">
    <property type="entry name" value="Amidase_fungi"/>
    <property type="match status" value="1"/>
</dbReference>
<evidence type="ECO:0000259" key="5">
    <source>
        <dbReference type="Pfam" id="PF01425"/>
    </source>
</evidence>
<dbReference type="SUPFAM" id="SSF75304">
    <property type="entry name" value="Amidase signature (AS) enzymes"/>
    <property type="match status" value="1"/>
</dbReference>
<feature type="binding site" evidence="4">
    <location>
        <position position="237"/>
    </location>
    <ligand>
        <name>substrate</name>
    </ligand>
</feature>
<gene>
    <name evidence="6" type="ORF">CANVERA_P4738</name>
</gene>
<dbReference type="GO" id="GO:0016787">
    <property type="term" value="F:hydrolase activity"/>
    <property type="evidence" value="ECO:0007669"/>
    <property type="project" value="UniProtKB-KW"/>
</dbReference>
<comment type="similarity">
    <text evidence="1">Belongs to the amidase family.</text>
</comment>
<evidence type="ECO:0000256" key="4">
    <source>
        <dbReference type="PIRSR" id="PIRSR001221-2"/>
    </source>
</evidence>
<feature type="binding site" evidence="4">
    <location>
        <position position="211"/>
    </location>
    <ligand>
        <name>substrate</name>
    </ligand>
</feature>
<organism evidence="6 7">
    <name type="scientific">Candida verbasci</name>
    <dbReference type="NCBI Taxonomy" id="1227364"/>
    <lineage>
        <taxon>Eukaryota</taxon>
        <taxon>Fungi</taxon>
        <taxon>Dikarya</taxon>
        <taxon>Ascomycota</taxon>
        <taxon>Saccharomycotina</taxon>
        <taxon>Pichiomycetes</taxon>
        <taxon>Debaryomycetaceae</taxon>
        <taxon>Candida/Lodderomyces clade</taxon>
        <taxon>Candida</taxon>
    </lineage>
</organism>
<evidence type="ECO:0000256" key="3">
    <source>
        <dbReference type="PIRSR" id="PIRSR001221-1"/>
    </source>
</evidence>
<sequence>MSNTELNTLFESLLREDSYAGCEDAEKFKKWIPKIEKYRQDLENSIPNSLKVELPKPREELIKEQFNSINYLYKHELLTPSEFKITDTEGSELVFQMSKGHISASDVFSAFAKRAVIAHQFSNCAVEFFLDDGFHRARELDDYYEKHGKIVGPLHGLPISLKEHLAMKGKIGHVGIVSLLDNITPEDAVTVKVLQNLGAVFYVRTNEPQSLLHLDSKNNITGLTKCPFNLLLSSGGSSSGEGAICAFGGSVIGIGSDIGGSIRSPAAFSGCCGLRPTSRRISGRGVVGDGNGQESVVGVIGPLARRISDIELFMKSYINDGKPWDLDPWSLRIPWTEVKPPTLSSLKIAVVRDDGVVRVSPPIRRGLNTIVQKLKQGGAEIVEFTPFKGRLAYDVACKLSNADGNKELHAAFKASGEPLPRITKWYLNLGEGSRELSVSENRELNSIRDNLRYEYSDYMVENKIDIILGPAYNNVAPHSEEVYNESYTLLYNLLDFPSLVFQTGLFQDPEIDKWTNEDLKYEYRSKLEELENRGYKPDEFKGAPIALQLSGRRYFDEEVVAIGKSIVDYLGVDLLK</sequence>
<reference evidence="6" key="1">
    <citation type="submission" date="2022-12" db="EMBL/GenBank/DDBJ databases">
        <authorList>
            <person name="Brejova B."/>
        </authorList>
    </citation>
    <scope>NUCLEOTIDE SEQUENCE</scope>
</reference>
<feature type="binding site" evidence="4">
    <location>
        <begin position="258"/>
        <end position="261"/>
    </location>
    <ligand>
        <name>substrate</name>
    </ligand>
</feature>
<feature type="domain" description="Amidase" evidence="5">
    <location>
        <begin position="107"/>
        <end position="559"/>
    </location>
</feature>
<accession>A0A9W4U2H3</accession>
<keyword evidence="2" id="KW-0378">Hydrolase</keyword>
<proteinExistence type="inferred from homology"/>